<dbReference type="EMBL" id="JAHRIP010089373">
    <property type="protein sequence ID" value="MEQ2316594.1"/>
    <property type="molecule type" value="Genomic_DNA"/>
</dbReference>
<evidence type="ECO:0000313" key="1">
    <source>
        <dbReference type="EMBL" id="MEQ2316594.1"/>
    </source>
</evidence>
<name>A0ABV1AEL6_9TELE</name>
<gene>
    <name evidence="1" type="ORF">AMECASPLE_034025</name>
</gene>
<comment type="caution">
    <text evidence="1">The sequence shown here is derived from an EMBL/GenBank/DDBJ whole genome shotgun (WGS) entry which is preliminary data.</text>
</comment>
<proteinExistence type="predicted"/>
<accession>A0ABV1AEL6</accession>
<organism evidence="1 2">
    <name type="scientific">Ameca splendens</name>
    <dbReference type="NCBI Taxonomy" id="208324"/>
    <lineage>
        <taxon>Eukaryota</taxon>
        <taxon>Metazoa</taxon>
        <taxon>Chordata</taxon>
        <taxon>Craniata</taxon>
        <taxon>Vertebrata</taxon>
        <taxon>Euteleostomi</taxon>
        <taxon>Actinopterygii</taxon>
        <taxon>Neopterygii</taxon>
        <taxon>Teleostei</taxon>
        <taxon>Neoteleostei</taxon>
        <taxon>Acanthomorphata</taxon>
        <taxon>Ovalentaria</taxon>
        <taxon>Atherinomorphae</taxon>
        <taxon>Cyprinodontiformes</taxon>
        <taxon>Goodeidae</taxon>
        <taxon>Ameca</taxon>
    </lineage>
</organism>
<keyword evidence="2" id="KW-1185">Reference proteome</keyword>
<feature type="non-terminal residue" evidence="1">
    <location>
        <position position="1"/>
    </location>
</feature>
<evidence type="ECO:0000313" key="2">
    <source>
        <dbReference type="Proteomes" id="UP001469553"/>
    </source>
</evidence>
<protein>
    <submittedName>
        <fullName evidence="1">Uncharacterized protein</fullName>
    </submittedName>
</protein>
<sequence>ESSVDSKVTCSDPPPLSGLTRVPKKGAAFLFHRPALAPTIHSGVSRTETAANSER</sequence>
<dbReference type="Proteomes" id="UP001469553">
    <property type="component" value="Unassembled WGS sequence"/>
</dbReference>
<reference evidence="1 2" key="1">
    <citation type="submission" date="2021-06" db="EMBL/GenBank/DDBJ databases">
        <authorList>
            <person name="Palmer J.M."/>
        </authorList>
    </citation>
    <scope>NUCLEOTIDE SEQUENCE [LARGE SCALE GENOMIC DNA]</scope>
    <source>
        <strain evidence="1 2">AS_MEX2019</strain>
        <tissue evidence="1">Muscle</tissue>
    </source>
</reference>